<dbReference type="Pfam" id="PF21674">
    <property type="entry name" value="CCDC22_N"/>
    <property type="match status" value="1"/>
</dbReference>
<dbReference type="GO" id="GO:2000060">
    <property type="term" value="P:positive regulation of ubiquitin-dependent protein catabolic process"/>
    <property type="evidence" value="ECO:0007669"/>
    <property type="project" value="TreeGrafter"/>
</dbReference>
<protein>
    <recommendedName>
        <fullName evidence="8">Coiled-coil domain-containing protein 22 homolog</fullName>
    </recommendedName>
</protein>
<evidence type="ECO:0000256" key="1">
    <source>
        <dbReference type="ARBA" id="ARBA00006438"/>
    </source>
</evidence>
<dbReference type="AlphaFoldDB" id="A0A5P1FM76"/>
<feature type="coiled-coil region" evidence="2">
    <location>
        <begin position="341"/>
        <end position="392"/>
    </location>
</feature>
<dbReference type="Gramene" id="ONK79338">
    <property type="protein sequence ID" value="ONK79338"/>
    <property type="gene ID" value="A4U43_C01F5350"/>
</dbReference>
<dbReference type="GO" id="GO:0097602">
    <property type="term" value="F:cullin family protein binding"/>
    <property type="evidence" value="ECO:0007669"/>
    <property type="project" value="TreeGrafter"/>
</dbReference>
<evidence type="ECO:0000259" key="5">
    <source>
        <dbReference type="Pfam" id="PF21674"/>
    </source>
</evidence>
<dbReference type="Proteomes" id="UP000243459">
    <property type="component" value="Chromosome 1"/>
</dbReference>
<dbReference type="InterPro" id="IPR048349">
    <property type="entry name" value="CCDC22_N"/>
</dbReference>
<dbReference type="EMBL" id="CM007381">
    <property type="protein sequence ID" value="ONK79338.1"/>
    <property type="molecule type" value="Genomic_DNA"/>
</dbReference>
<dbReference type="PANTHER" id="PTHR15668">
    <property type="entry name" value="JM1 PROTEIN"/>
    <property type="match status" value="1"/>
</dbReference>
<organism evidence="6 7">
    <name type="scientific">Asparagus officinalis</name>
    <name type="common">Garden asparagus</name>
    <dbReference type="NCBI Taxonomy" id="4686"/>
    <lineage>
        <taxon>Eukaryota</taxon>
        <taxon>Viridiplantae</taxon>
        <taxon>Streptophyta</taxon>
        <taxon>Embryophyta</taxon>
        <taxon>Tracheophyta</taxon>
        <taxon>Spermatophyta</taxon>
        <taxon>Magnoliopsida</taxon>
        <taxon>Liliopsida</taxon>
        <taxon>Asparagales</taxon>
        <taxon>Asparagaceae</taxon>
        <taxon>Asparagoideae</taxon>
        <taxon>Asparagus</taxon>
    </lineage>
</organism>
<dbReference type="Pfam" id="PF05667">
    <property type="entry name" value="CCDC22_CC"/>
    <property type="match status" value="1"/>
</dbReference>
<evidence type="ECO:0008006" key="8">
    <source>
        <dbReference type="Google" id="ProtNLM"/>
    </source>
</evidence>
<evidence type="ECO:0000259" key="4">
    <source>
        <dbReference type="Pfam" id="PF05667"/>
    </source>
</evidence>
<dbReference type="PANTHER" id="PTHR15668:SF4">
    <property type="entry name" value="COILED-COIL DOMAIN-CONTAINING PROTEIN 22"/>
    <property type="match status" value="1"/>
</dbReference>
<dbReference type="InterPro" id="IPR048348">
    <property type="entry name" value="CCDC22_CC"/>
</dbReference>
<proteinExistence type="inferred from homology"/>
<gene>
    <name evidence="6" type="ORF">A4U43_C01F5350</name>
</gene>
<sequence>MADKFKICEGLASAVKGLGYREPLSFHQFLYPSDEDSSKLVRFLVGKLSESSEDRKGTDNIAREPNLVLKKDTGDSDKDAANQPNERADGEHVCQIENMFAVEPEDKLALLKVRLSKLRDGVKNLQSQEKLLIEAKRVKALEVQKLEHDYEILKVAVDMAFDDQHDAGYFIRQLNEQVESRRSNIKELESQWNCLKQTMEERKMTHGLSAHILEPGVGEKPDQLKEIEQETEATISEINRRELECSTLLAELQKQPKLPPRKSYIQRITEITKNSWKQDADIARILKETRELKLESNSVRERLDRTYMVVDETVFREAKKDAMGRQVYRLLTSIHDSFEQISEKILATDRARREAAELEAKLAALSSRSFGIDKLQSDLDSIRKENELLEQQLHQV</sequence>
<dbReference type="GO" id="GO:0005737">
    <property type="term" value="C:cytoplasm"/>
    <property type="evidence" value="ECO:0007669"/>
    <property type="project" value="EnsemblPlants"/>
</dbReference>
<name>A0A5P1FM76_ASPOF</name>
<keyword evidence="2" id="KW-0175">Coiled coil</keyword>
<feature type="compositionally biased region" description="Basic and acidic residues" evidence="3">
    <location>
        <begin position="69"/>
        <end position="89"/>
    </location>
</feature>
<feature type="region of interest" description="Disordered" evidence="3">
    <location>
        <begin position="53"/>
        <end position="89"/>
    </location>
</feature>
<evidence type="ECO:0000313" key="7">
    <source>
        <dbReference type="Proteomes" id="UP000243459"/>
    </source>
</evidence>
<feature type="domain" description="CCDC22 N-terminal" evidence="5">
    <location>
        <begin position="1"/>
        <end position="49"/>
    </location>
</feature>
<keyword evidence="7" id="KW-1185">Reference proteome</keyword>
<evidence type="ECO:0000256" key="2">
    <source>
        <dbReference type="SAM" id="Coils"/>
    </source>
</evidence>
<evidence type="ECO:0000313" key="6">
    <source>
        <dbReference type="EMBL" id="ONK79338.1"/>
    </source>
</evidence>
<feature type="domain" description="CCDC22 coiled-coil" evidence="4">
    <location>
        <begin position="58"/>
        <end position="367"/>
    </location>
</feature>
<reference evidence="7" key="1">
    <citation type="journal article" date="2017" name="Nat. Commun.">
        <title>The asparagus genome sheds light on the origin and evolution of a young Y chromosome.</title>
        <authorList>
            <person name="Harkess A."/>
            <person name="Zhou J."/>
            <person name="Xu C."/>
            <person name="Bowers J.E."/>
            <person name="Van der Hulst R."/>
            <person name="Ayyampalayam S."/>
            <person name="Mercati F."/>
            <person name="Riccardi P."/>
            <person name="McKain M.R."/>
            <person name="Kakrana A."/>
            <person name="Tang H."/>
            <person name="Ray J."/>
            <person name="Groenendijk J."/>
            <person name="Arikit S."/>
            <person name="Mathioni S.M."/>
            <person name="Nakano M."/>
            <person name="Shan H."/>
            <person name="Telgmann-Rauber A."/>
            <person name="Kanno A."/>
            <person name="Yue Z."/>
            <person name="Chen H."/>
            <person name="Li W."/>
            <person name="Chen Y."/>
            <person name="Xu X."/>
            <person name="Zhang Y."/>
            <person name="Luo S."/>
            <person name="Chen H."/>
            <person name="Gao J."/>
            <person name="Mao Z."/>
            <person name="Pires J.C."/>
            <person name="Luo M."/>
            <person name="Kudrna D."/>
            <person name="Wing R.A."/>
            <person name="Meyers B.C."/>
            <person name="Yi K."/>
            <person name="Kong H."/>
            <person name="Lavrijsen P."/>
            <person name="Sunseri F."/>
            <person name="Falavigna A."/>
            <person name="Ye Y."/>
            <person name="Leebens-Mack J.H."/>
            <person name="Chen G."/>
        </authorList>
    </citation>
    <scope>NUCLEOTIDE SEQUENCE [LARGE SCALE GENOMIC DNA]</scope>
    <source>
        <strain evidence="7">cv. DH0086</strain>
    </source>
</reference>
<feature type="compositionally biased region" description="Basic and acidic residues" evidence="3">
    <location>
        <begin position="53"/>
        <end position="62"/>
    </location>
</feature>
<evidence type="ECO:0000256" key="3">
    <source>
        <dbReference type="SAM" id="MobiDB-lite"/>
    </source>
</evidence>
<accession>A0A5P1FM76</accession>
<dbReference type="OMA" id="KFEQHIQ"/>
<dbReference type="InterPro" id="IPR008530">
    <property type="entry name" value="CCDC22"/>
</dbReference>
<comment type="similarity">
    <text evidence="1">Belongs to the CCDC22 family.</text>
</comment>